<dbReference type="AlphaFoldDB" id="A0A5C1AH21"/>
<sequence length="480" mass="52126">MRRRVTLAALLLAGCHTPPQYSGESLPRFLVDPATDTLPLPNTPAGAPVPVADRPAITLPDAVRECVLNNMRLKAAAERVSMAQADYITESLIPNPQLLVDAQLLPVSIINFDNQAGPPQYDALVTLPVDWFVFGKRVAAQAAARLNVDAAQAEFADQLRRQIALTVDSFYDALEADLALKLAEQDLDALRTLETVAAERAKADNKSTLEQRRVRLAILDTQREIRKRRAAAETTKSKLQANVGRPPDTPDFVVRGTLAVRATAPALTPNEAWALAERFRPDLIAAQRGVAAAESSVERERRRGLPQVAVTSGVDFQDQKRITGFRNASLWTVAVNTSLPFTDRNQGRVLGAQASVRMAAATLGALTADARAEVEQAVAEYTEAVNGVTGEDVTSLRTAREVRAETLAAYRAGDKDLVDALDAERAYRDRLRNTLANLADYWQALNHVNAAVGRRVLTAAEADRDSLLDDARPKDAAPPK</sequence>
<proteinExistence type="inferred from homology"/>
<dbReference type="GO" id="GO:0015562">
    <property type="term" value="F:efflux transmembrane transporter activity"/>
    <property type="evidence" value="ECO:0007669"/>
    <property type="project" value="InterPro"/>
</dbReference>
<dbReference type="PANTHER" id="PTHR30203">
    <property type="entry name" value="OUTER MEMBRANE CATION EFFLUX PROTEIN"/>
    <property type="match status" value="1"/>
</dbReference>
<evidence type="ECO:0000256" key="1">
    <source>
        <dbReference type="ARBA" id="ARBA00007613"/>
    </source>
</evidence>
<gene>
    <name evidence="2" type="ORF">PX52LOC_03198</name>
</gene>
<dbReference type="PROSITE" id="PS51257">
    <property type="entry name" value="PROKAR_LIPOPROTEIN"/>
    <property type="match status" value="1"/>
</dbReference>
<evidence type="ECO:0000313" key="2">
    <source>
        <dbReference type="EMBL" id="QEL16258.1"/>
    </source>
</evidence>
<dbReference type="Gene3D" id="1.20.1600.10">
    <property type="entry name" value="Outer membrane efflux proteins (OEP)"/>
    <property type="match status" value="1"/>
</dbReference>
<protein>
    <submittedName>
        <fullName evidence="2">TolC family protein</fullName>
    </submittedName>
</protein>
<dbReference type="PANTHER" id="PTHR30203:SF24">
    <property type="entry name" value="BLR4935 PROTEIN"/>
    <property type="match status" value="1"/>
</dbReference>
<comment type="similarity">
    <text evidence="1">Belongs to the outer membrane factor (OMF) (TC 1.B.17) family.</text>
</comment>
<organism evidence="2 3">
    <name type="scientific">Limnoglobus roseus</name>
    <dbReference type="NCBI Taxonomy" id="2598579"/>
    <lineage>
        <taxon>Bacteria</taxon>
        <taxon>Pseudomonadati</taxon>
        <taxon>Planctomycetota</taxon>
        <taxon>Planctomycetia</taxon>
        <taxon>Gemmatales</taxon>
        <taxon>Gemmataceae</taxon>
        <taxon>Limnoglobus</taxon>
    </lineage>
</organism>
<evidence type="ECO:0000313" key="3">
    <source>
        <dbReference type="Proteomes" id="UP000324974"/>
    </source>
</evidence>
<reference evidence="3" key="1">
    <citation type="submission" date="2019-08" db="EMBL/GenBank/DDBJ databases">
        <title>Limnoglobus roseus gen. nov., sp. nov., a novel freshwater planctomycete with a giant genome from the family Gemmataceae.</title>
        <authorList>
            <person name="Kulichevskaya I.S."/>
            <person name="Naumoff D.G."/>
            <person name="Miroshnikov K."/>
            <person name="Ivanova A."/>
            <person name="Philippov D.A."/>
            <person name="Hakobyan A."/>
            <person name="Rijpstra I.C."/>
            <person name="Sinninghe Damste J.S."/>
            <person name="Liesack W."/>
            <person name="Dedysh S.N."/>
        </authorList>
    </citation>
    <scope>NUCLEOTIDE SEQUENCE [LARGE SCALE GENOMIC DNA]</scope>
    <source>
        <strain evidence="3">PX52</strain>
    </source>
</reference>
<dbReference type="InterPro" id="IPR003423">
    <property type="entry name" value="OMP_efflux"/>
</dbReference>
<keyword evidence="3" id="KW-1185">Reference proteome</keyword>
<dbReference type="SUPFAM" id="SSF56954">
    <property type="entry name" value="Outer membrane efflux proteins (OEP)"/>
    <property type="match status" value="1"/>
</dbReference>
<dbReference type="InterPro" id="IPR010131">
    <property type="entry name" value="MdtP/NodT-like"/>
</dbReference>
<dbReference type="Pfam" id="PF02321">
    <property type="entry name" value="OEP"/>
    <property type="match status" value="1"/>
</dbReference>
<name>A0A5C1AH21_9BACT</name>
<dbReference type="Proteomes" id="UP000324974">
    <property type="component" value="Chromosome"/>
</dbReference>
<accession>A0A5C1AH21</accession>
<dbReference type="KEGG" id="lrs:PX52LOC_03198"/>
<dbReference type="EMBL" id="CP042425">
    <property type="protein sequence ID" value="QEL16258.1"/>
    <property type="molecule type" value="Genomic_DNA"/>
</dbReference>